<keyword evidence="1" id="KW-1133">Transmembrane helix</keyword>
<keyword evidence="1" id="KW-0812">Transmembrane</keyword>
<dbReference type="RefSeq" id="WP_221249421.1">
    <property type="nucleotide sequence ID" value="NZ_AP024355.1"/>
</dbReference>
<feature type="transmembrane region" description="Helical" evidence="1">
    <location>
        <begin position="24"/>
        <end position="48"/>
    </location>
</feature>
<sequence length="295" mass="32831">MKEPRHISDGHVYASGQDLKLLQLFTYSALVSMLLILLLIGSGIYLVFSRHIVRSAEDDAVKIGQALVQEHLGAFIHGEGAAPLPLEIPERGLAEFDRKIRHSLVLYNIPKIKIYAPDQRILYSTDGSIIGQADLENSHLKEALGGQVSSRLEKGEELWDLNLEQRIAGDMVETYLPVLDALGRSIGVFEIYLDVSAYRAEMKRVVASAIVIVALTLGVVFGVLLLLMRRATRLVYSQSQQLKVLSGLLPICSACKKIRNGAGDWEILEKYITERSESAFTHSLCPDCLKQYWPD</sequence>
<gene>
    <name evidence="2" type="ORF">DESUT3_31070</name>
</gene>
<accession>A0ABN6E104</accession>
<dbReference type="Proteomes" id="UP001319827">
    <property type="component" value="Chromosome"/>
</dbReference>
<keyword evidence="3" id="KW-1185">Reference proteome</keyword>
<protein>
    <submittedName>
        <fullName evidence="2">Uncharacterized protein</fullName>
    </submittedName>
</protein>
<proteinExistence type="predicted"/>
<name>A0ABN6E104_9BACT</name>
<evidence type="ECO:0000313" key="3">
    <source>
        <dbReference type="Proteomes" id="UP001319827"/>
    </source>
</evidence>
<keyword evidence="1" id="KW-0472">Membrane</keyword>
<feature type="transmembrane region" description="Helical" evidence="1">
    <location>
        <begin position="205"/>
        <end position="228"/>
    </location>
</feature>
<organism evidence="2 3">
    <name type="scientific">Desulfuromonas versatilis</name>
    <dbReference type="NCBI Taxonomy" id="2802975"/>
    <lineage>
        <taxon>Bacteria</taxon>
        <taxon>Pseudomonadati</taxon>
        <taxon>Thermodesulfobacteriota</taxon>
        <taxon>Desulfuromonadia</taxon>
        <taxon>Desulfuromonadales</taxon>
        <taxon>Desulfuromonadaceae</taxon>
        <taxon>Desulfuromonas</taxon>
    </lineage>
</organism>
<evidence type="ECO:0000313" key="2">
    <source>
        <dbReference type="EMBL" id="BCR06038.1"/>
    </source>
</evidence>
<reference evidence="2 3" key="2">
    <citation type="journal article" date="2021" name="Int. J. Syst. Evol. Microbiol.">
        <title>Isolation and Polyphasic Characterization of Desulfuromonas versatilis sp. Nov., an Electrogenic Bacteria Capable of Versatile Metabolism Isolated from a Graphene Oxide-Reducing Enrichment Culture.</title>
        <authorList>
            <person name="Xie L."/>
            <person name="Yoshida N."/>
            <person name="Ishii S."/>
            <person name="Meng L."/>
        </authorList>
    </citation>
    <scope>NUCLEOTIDE SEQUENCE [LARGE SCALE GENOMIC DNA]</scope>
    <source>
        <strain evidence="2 3">NIT-T3</strain>
    </source>
</reference>
<evidence type="ECO:0000256" key="1">
    <source>
        <dbReference type="SAM" id="Phobius"/>
    </source>
</evidence>
<dbReference type="EMBL" id="AP024355">
    <property type="protein sequence ID" value="BCR06038.1"/>
    <property type="molecule type" value="Genomic_DNA"/>
</dbReference>
<reference evidence="2 3" key="1">
    <citation type="journal article" date="2016" name="C (Basel)">
        <title>Selective Growth of and Electricity Production by Marine Exoelectrogenic Bacteria in Self-Aggregated Hydrogel of Microbially Reduced Graphene Oxide.</title>
        <authorList>
            <person name="Yoshida N."/>
            <person name="Goto Y."/>
            <person name="Miyata Y."/>
        </authorList>
    </citation>
    <scope>NUCLEOTIDE SEQUENCE [LARGE SCALE GENOMIC DNA]</scope>
    <source>
        <strain evidence="2 3">NIT-T3</strain>
    </source>
</reference>